<dbReference type="PANTHER" id="PTHR46268:SF6">
    <property type="entry name" value="UNIVERSAL STRESS PROTEIN UP12"/>
    <property type="match status" value="1"/>
</dbReference>
<protein>
    <submittedName>
        <fullName evidence="3">Universal stress protein</fullName>
    </submittedName>
</protein>
<dbReference type="EMBL" id="JAFREM010000029">
    <property type="protein sequence ID" value="MBO1308088.1"/>
    <property type="molecule type" value="Genomic_DNA"/>
</dbReference>
<evidence type="ECO:0000313" key="3">
    <source>
        <dbReference type="EMBL" id="MBO1308088.1"/>
    </source>
</evidence>
<sequence>MENQAVAEKFQCIVTGVDTSENAQKAFKYAVNFAYREGAKLIICSILEIDQFSVYEVMDEQFMAEKRKELLLQLEEYREYAQAHGVKDLELMTGEGDPAELIVKDILPQTNADLLVIGSRATHGIKGYFGTSASYMVKHSPISVTVIK</sequence>
<evidence type="ECO:0000259" key="2">
    <source>
        <dbReference type="Pfam" id="PF00582"/>
    </source>
</evidence>
<evidence type="ECO:0000313" key="4">
    <source>
        <dbReference type="Proteomes" id="UP000664601"/>
    </source>
</evidence>
<dbReference type="RefSeq" id="WP_207675074.1">
    <property type="nucleotide sequence ID" value="NZ_JAFREM010000029.1"/>
</dbReference>
<feature type="domain" description="UspA" evidence="2">
    <location>
        <begin position="11"/>
        <end position="148"/>
    </location>
</feature>
<organism evidence="3 4">
    <name type="scientific">Candidatus Enterococcus moelleringii</name>
    <dbReference type="NCBI Taxonomy" id="2815325"/>
    <lineage>
        <taxon>Bacteria</taxon>
        <taxon>Bacillati</taxon>
        <taxon>Bacillota</taxon>
        <taxon>Bacilli</taxon>
        <taxon>Lactobacillales</taxon>
        <taxon>Enterococcaceae</taxon>
        <taxon>Enterococcus</taxon>
    </lineage>
</organism>
<comment type="similarity">
    <text evidence="1">Belongs to the universal stress protein A family.</text>
</comment>
<dbReference type="Gene3D" id="3.40.50.620">
    <property type="entry name" value="HUPs"/>
    <property type="match status" value="1"/>
</dbReference>
<evidence type="ECO:0000256" key="1">
    <source>
        <dbReference type="ARBA" id="ARBA00008791"/>
    </source>
</evidence>
<accession>A0ABS3LGC6</accession>
<dbReference type="PRINTS" id="PR01438">
    <property type="entry name" value="UNVRSLSTRESS"/>
</dbReference>
<gene>
    <name evidence="3" type="ORF">JZO70_18070</name>
</gene>
<dbReference type="Proteomes" id="UP000664601">
    <property type="component" value="Unassembled WGS sequence"/>
</dbReference>
<keyword evidence="4" id="KW-1185">Reference proteome</keyword>
<proteinExistence type="inferred from homology"/>
<dbReference type="InterPro" id="IPR006015">
    <property type="entry name" value="Universal_stress_UspA"/>
</dbReference>
<name>A0ABS3LGC6_9ENTE</name>
<reference evidence="3 4" key="1">
    <citation type="submission" date="2021-03" db="EMBL/GenBank/DDBJ databases">
        <title>Enterococcal diversity collection.</title>
        <authorList>
            <person name="Gilmore M.S."/>
            <person name="Schwartzman J."/>
            <person name="Van Tyne D."/>
            <person name="Martin M."/>
            <person name="Earl A.M."/>
            <person name="Manson A.L."/>
            <person name="Straub T."/>
            <person name="Salamzade R."/>
            <person name="Saavedra J."/>
            <person name="Lebreton F."/>
            <person name="Prichula J."/>
            <person name="Schaufler K."/>
            <person name="Gaca A."/>
            <person name="Sgardioli B."/>
            <person name="Wagenaar J."/>
            <person name="Strong T."/>
        </authorList>
    </citation>
    <scope>NUCLEOTIDE SEQUENCE [LARGE SCALE GENOMIC DNA]</scope>
    <source>
        <strain evidence="3 4">669A</strain>
    </source>
</reference>
<comment type="caution">
    <text evidence="3">The sequence shown here is derived from an EMBL/GenBank/DDBJ whole genome shotgun (WGS) entry which is preliminary data.</text>
</comment>
<dbReference type="Pfam" id="PF00582">
    <property type="entry name" value="Usp"/>
    <property type="match status" value="1"/>
</dbReference>
<dbReference type="CDD" id="cd00293">
    <property type="entry name" value="USP-like"/>
    <property type="match status" value="1"/>
</dbReference>
<dbReference type="PANTHER" id="PTHR46268">
    <property type="entry name" value="STRESS RESPONSE PROTEIN NHAX"/>
    <property type="match status" value="1"/>
</dbReference>
<dbReference type="InterPro" id="IPR014729">
    <property type="entry name" value="Rossmann-like_a/b/a_fold"/>
</dbReference>
<dbReference type="SUPFAM" id="SSF52402">
    <property type="entry name" value="Adenine nucleotide alpha hydrolases-like"/>
    <property type="match status" value="1"/>
</dbReference>
<dbReference type="InterPro" id="IPR006016">
    <property type="entry name" value="UspA"/>
</dbReference>